<sequence>MKRALYKDTENALIAGVCAGLADYFSINRAGLRMLVIALCLFSLPLVLISYIALTILLKNKPKIPQKVPFDVAQQESLSAAFARALNKSEQEIATLETNITRLEAYVTSDHFELKRKIWEL</sequence>
<evidence type="ECO:0000256" key="5">
    <source>
        <dbReference type="ARBA" id="ARBA00023136"/>
    </source>
</evidence>
<dbReference type="InterPro" id="IPR052027">
    <property type="entry name" value="PspC"/>
</dbReference>
<protein>
    <submittedName>
        <fullName evidence="8">Phage shock protein C</fullName>
    </submittedName>
</protein>
<evidence type="ECO:0000256" key="6">
    <source>
        <dbReference type="SAM" id="Phobius"/>
    </source>
</evidence>
<dbReference type="GO" id="GO:0005886">
    <property type="term" value="C:plasma membrane"/>
    <property type="evidence" value="ECO:0007669"/>
    <property type="project" value="UniProtKB-SubCell"/>
</dbReference>
<evidence type="ECO:0000256" key="4">
    <source>
        <dbReference type="ARBA" id="ARBA00022989"/>
    </source>
</evidence>
<comment type="subcellular location">
    <subcellularLocation>
        <location evidence="1">Cell membrane</location>
        <topology evidence="1">Single-pass membrane protein</topology>
    </subcellularLocation>
</comment>
<name>A0A1H6FCV6_9GAMM</name>
<dbReference type="PANTHER" id="PTHR33885">
    <property type="entry name" value="PHAGE SHOCK PROTEIN C"/>
    <property type="match status" value="1"/>
</dbReference>
<feature type="domain" description="Phage shock protein PspC N-terminal" evidence="7">
    <location>
        <begin position="4"/>
        <end position="60"/>
    </location>
</feature>
<dbReference type="Pfam" id="PF04024">
    <property type="entry name" value="PspC"/>
    <property type="match status" value="1"/>
</dbReference>
<accession>A0A1H6FCV6</accession>
<dbReference type="InterPro" id="IPR007168">
    <property type="entry name" value="Phageshock_PspC_N"/>
</dbReference>
<dbReference type="AlphaFoldDB" id="A0A1H6FCV6"/>
<dbReference type="Proteomes" id="UP000236724">
    <property type="component" value="Unassembled WGS sequence"/>
</dbReference>
<proteinExistence type="predicted"/>
<keyword evidence="2" id="KW-1003">Cell membrane</keyword>
<gene>
    <name evidence="8" type="primary">pspC</name>
    <name evidence="8" type="ORF">MBHS_03106</name>
</gene>
<keyword evidence="9" id="KW-1185">Reference proteome</keyword>
<feature type="transmembrane region" description="Helical" evidence="6">
    <location>
        <begin position="34"/>
        <end position="58"/>
    </location>
</feature>
<evidence type="ECO:0000256" key="1">
    <source>
        <dbReference type="ARBA" id="ARBA00004162"/>
    </source>
</evidence>
<keyword evidence="4 6" id="KW-1133">Transmembrane helix</keyword>
<keyword evidence="3 6" id="KW-0812">Transmembrane</keyword>
<keyword evidence="5 6" id="KW-0472">Membrane</keyword>
<evidence type="ECO:0000256" key="3">
    <source>
        <dbReference type="ARBA" id="ARBA00022692"/>
    </source>
</evidence>
<evidence type="ECO:0000313" key="9">
    <source>
        <dbReference type="Proteomes" id="UP000236724"/>
    </source>
</evidence>
<organism evidence="8 9">
    <name type="scientific">Candidatus Venteria ishoeyi</name>
    <dbReference type="NCBI Taxonomy" id="1899563"/>
    <lineage>
        <taxon>Bacteria</taxon>
        <taxon>Pseudomonadati</taxon>
        <taxon>Pseudomonadota</taxon>
        <taxon>Gammaproteobacteria</taxon>
        <taxon>Thiotrichales</taxon>
        <taxon>Thiotrichaceae</taxon>
        <taxon>Venteria</taxon>
    </lineage>
</organism>
<dbReference type="PANTHER" id="PTHR33885:SF3">
    <property type="entry name" value="PHAGE SHOCK PROTEIN C"/>
    <property type="match status" value="1"/>
</dbReference>
<evidence type="ECO:0000259" key="7">
    <source>
        <dbReference type="Pfam" id="PF04024"/>
    </source>
</evidence>
<reference evidence="8 9" key="1">
    <citation type="submission" date="2016-10" db="EMBL/GenBank/DDBJ databases">
        <authorList>
            <person name="de Groot N.N."/>
        </authorList>
    </citation>
    <scope>NUCLEOTIDE SEQUENCE [LARGE SCALE GENOMIC DNA]</scope>
    <source>
        <strain evidence="8">MBHS1</strain>
    </source>
</reference>
<evidence type="ECO:0000256" key="2">
    <source>
        <dbReference type="ARBA" id="ARBA00022475"/>
    </source>
</evidence>
<dbReference type="RefSeq" id="WP_177428517.1">
    <property type="nucleotide sequence ID" value="NZ_FMSV02000528.1"/>
</dbReference>
<evidence type="ECO:0000313" key="8">
    <source>
        <dbReference type="EMBL" id="SEH07231.1"/>
    </source>
</evidence>
<dbReference type="EMBL" id="FMSV02000528">
    <property type="protein sequence ID" value="SEH07231.1"/>
    <property type="molecule type" value="Genomic_DNA"/>
</dbReference>